<keyword evidence="4" id="KW-1185">Reference proteome</keyword>
<evidence type="ECO:0000256" key="1">
    <source>
        <dbReference type="SAM" id="MobiDB-lite"/>
    </source>
</evidence>
<name>A0A9Q0NFJ0_9DIPT</name>
<dbReference type="EMBL" id="WJQU01000001">
    <property type="protein sequence ID" value="KAJ6649275.1"/>
    <property type="molecule type" value="Genomic_DNA"/>
</dbReference>
<gene>
    <name evidence="3" type="ORF">Bhyg_04509</name>
</gene>
<evidence type="ECO:0000313" key="4">
    <source>
        <dbReference type="Proteomes" id="UP001151699"/>
    </source>
</evidence>
<proteinExistence type="predicted"/>
<dbReference type="Proteomes" id="UP001151699">
    <property type="component" value="Chromosome A"/>
</dbReference>
<comment type="caution">
    <text evidence="3">The sequence shown here is derived from an EMBL/GenBank/DDBJ whole genome shotgun (WGS) entry which is preliminary data.</text>
</comment>
<dbReference type="OrthoDB" id="7742740at2759"/>
<feature type="signal peptide" evidence="2">
    <location>
        <begin position="1"/>
        <end position="28"/>
    </location>
</feature>
<evidence type="ECO:0000256" key="2">
    <source>
        <dbReference type="SAM" id="SignalP"/>
    </source>
</evidence>
<accession>A0A9Q0NFJ0</accession>
<reference evidence="3" key="1">
    <citation type="submission" date="2022-07" db="EMBL/GenBank/DDBJ databases">
        <authorList>
            <person name="Trinca V."/>
            <person name="Uliana J.V.C."/>
            <person name="Torres T.T."/>
            <person name="Ward R.J."/>
            <person name="Monesi N."/>
        </authorList>
    </citation>
    <scope>NUCLEOTIDE SEQUENCE</scope>
    <source>
        <strain evidence="3">HSMRA1968</strain>
        <tissue evidence="3">Whole embryos</tissue>
    </source>
</reference>
<dbReference type="AlphaFoldDB" id="A0A9Q0NFJ0"/>
<evidence type="ECO:0008006" key="5">
    <source>
        <dbReference type="Google" id="ProtNLM"/>
    </source>
</evidence>
<evidence type="ECO:0000313" key="3">
    <source>
        <dbReference type="EMBL" id="KAJ6649275.1"/>
    </source>
</evidence>
<protein>
    <recommendedName>
        <fullName evidence="5">Ig-like domain-containing protein</fullName>
    </recommendedName>
</protein>
<feature type="compositionally biased region" description="Basic and acidic residues" evidence="1">
    <location>
        <begin position="147"/>
        <end position="168"/>
    </location>
</feature>
<organism evidence="3 4">
    <name type="scientific">Pseudolycoriella hygida</name>
    <dbReference type="NCBI Taxonomy" id="35572"/>
    <lineage>
        <taxon>Eukaryota</taxon>
        <taxon>Metazoa</taxon>
        <taxon>Ecdysozoa</taxon>
        <taxon>Arthropoda</taxon>
        <taxon>Hexapoda</taxon>
        <taxon>Insecta</taxon>
        <taxon>Pterygota</taxon>
        <taxon>Neoptera</taxon>
        <taxon>Endopterygota</taxon>
        <taxon>Diptera</taxon>
        <taxon>Nematocera</taxon>
        <taxon>Sciaroidea</taxon>
        <taxon>Sciaridae</taxon>
        <taxon>Pseudolycoriella</taxon>
    </lineage>
</organism>
<sequence>MEEHNFKLIPILRYFSLILLFLAATAQSAHKTSNLYSAIYYGDADVNVGEPFSITCIISISEPIQWRKDGTPINIQSNLRHVKDYVFIESDSDIEGHDNKIEATISVKRAQPSHDETVATTKSDDNLSEFPPYPFESPTESYPNINQEHRESDKTSEYNEDSVTDRSYDVNLDSRSDDVFLSEDDFIKENDKNASINLVNLFDKTNESIYLANEELLSVDELATLNSNDKSFSHEDLLKKDFRNDVQTKTDEIDECMECVISGVITGRNISQKYENYDNKEMDTVNDSELHTQKGYGETTSYSFTNNINGFSSEMDNNIPSTTAKATMVSQFINKKLEFFIDFLVENKM</sequence>
<feature type="region of interest" description="Disordered" evidence="1">
    <location>
        <begin position="111"/>
        <end position="168"/>
    </location>
</feature>
<feature type="non-terminal residue" evidence="3">
    <location>
        <position position="349"/>
    </location>
</feature>
<feature type="chain" id="PRO_5040293598" description="Ig-like domain-containing protein" evidence="2">
    <location>
        <begin position="29"/>
        <end position="349"/>
    </location>
</feature>
<feature type="compositionally biased region" description="Basic and acidic residues" evidence="1">
    <location>
        <begin position="112"/>
        <end position="125"/>
    </location>
</feature>
<keyword evidence="2" id="KW-0732">Signal</keyword>